<protein>
    <submittedName>
        <fullName evidence="2">Uncharacterized protein</fullName>
    </submittedName>
</protein>
<keyword evidence="1" id="KW-1133">Transmembrane helix</keyword>
<evidence type="ECO:0000313" key="3">
    <source>
        <dbReference type="Proteomes" id="UP000676194"/>
    </source>
</evidence>
<evidence type="ECO:0000256" key="1">
    <source>
        <dbReference type="SAM" id="Phobius"/>
    </source>
</evidence>
<dbReference type="RefSeq" id="WP_213498719.1">
    <property type="nucleotide sequence ID" value="NZ_CP074694.1"/>
</dbReference>
<proteinExistence type="predicted"/>
<organism evidence="2 3">
    <name type="scientific">Telmatocola sphagniphila</name>
    <dbReference type="NCBI Taxonomy" id="1123043"/>
    <lineage>
        <taxon>Bacteria</taxon>
        <taxon>Pseudomonadati</taxon>
        <taxon>Planctomycetota</taxon>
        <taxon>Planctomycetia</taxon>
        <taxon>Gemmatales</taxon>
        <taxon>Gemmataceae</taxon>
    </lineage>
</organism>
<keyword evidence="1" id="KW-0812">Transmembrane</keyword>
<keyword evidence="3" id="KW-1185">Reference proteome</keyword>
<sequence>MAIRYEFDESANLIRITSTEDVSVEDRWDCVDRLLQDPSLPQKAFVLIDVSQVTNRPNPNEVPWLGSLCAKLLKRFQSKIAFLSTAIGLSTIYQLLALTVDMNGSQVQVFYSEDTAKAWFAE</sequence>
<dbReference type="Proteomes" id="UP000676194">
    <property type="component" value="Chromosome"/>
</dbReference>
<keyword evidence="1" id="KW-0472">Membrane</keyword>
<dbReference type="AlphaFoldDB" id="A0A8E6B9A6"/>
<feature type="transmembrane region" description="Helical" evidence="1">
    <location>
        <begin position="80"/>
        <end position="100"/>
    </location>
</feature>
<reference evidence="2" key="1">
    <citation type="submission" date="2021-05" db="EMBL/GenBank/DDBJ databases">
        <title>Complete genome sequence of the cellulolytic planctomycete Telmatocola sphagniphila SP2T and characterization of the first cellulase from planctomycetes.</title>
        <authorList>
            <person name="Rakitin A.L."/>
            <person name="Beletsky A.V."/>
            <person name="Naumoff D.G."/>
            <person name="Kulichevskaya I.S."/>
            <person name="Mardanov A.V."/>
            <person name="Ravin N.V."/>
            <person name="Dedysh S.N."/>
        </authorList>
    </citation>
    <scope>NUCLEOTIDE SEQUENCE</scope>
    <source>
        <strain evidence="2">SP2T</strain>
    </source>
</reference>
<dbReference type="KEGG" id="tsph:KIH39_07550"/>
<dbReference type="EMBL" id="CP074694">
    <property type="protein sequence ID" value="QVL33752.1"/>
    <property type="molecule type" value="Genomic_DNA"/>
</dbReference>
<evidence type="ECO:0000313" key="2">
    <source>
        <dbReference type="EMBL" id="QVL33752.1"/>
    </source>
</evidence>
<accession>A0A8E6B9A6</accession>
<gene>
    <name evidence="2" type="ORF">KIH39_07550</name>
</gene>
<name>A0A8E6B9A6_9BACT</name>